<evidence type="ECO:0000256" key="1">
    <source>
        <dbReference type="SAM" id="MobiDB-lite"/>
    </source>
</evidence>
<sequence>MWACPWQEPSSTSGFQVPPPSSSSPRQSWSSTPPIPSLPSQALPWSLEVQLSDRRKPWTFPCGQSPRSPASALYLRASHS</sequence>
<dbReference type="AlphaFoldDB" id="A0A392RVB0"/>
<dbReference type="Proteomes" id="UP000265520">
    <property type="component" value="Unassembled WGS sequence"/>
</dbReference>
<feature type="region of interest" description="Disordered" evidence="1">
    <location>
        <begin position="1"/>
        <end position="41"/>
    </location>
</feature>
<evidence type="ECO:0000313" key="2">
    <source>
        <dbReference type="EMBL" id="MCI40309.1"/>
    </source>
</evidence>
<organism evidence="2 3">
    <name type="scientific">Trifolium medium</name>
    <dbReference type="NCBI Taxonomy" id="97028"/>
    <lineage>
        <taxon>Eukaryota</taxon>
        <taxon>Viridiplantae</taxon>
        <taxon>Streptophyta</taxon>
        <taxon>Embryophyta</taxon>
        <taxon>Tracheophyta</taxon>
        <taxon>Spermatophyta</taxon>
        <taxon>Magnoliopsida</taxon>
        <taxon>eudicotyledons</taxon>
        <taxon>Gunneridae</taxon>
        <taxon>Pentapetalae</taxon>
        <taxon>rosids</taxon>
        <taxon>fabids</taxon>
        <taxon>Fabales</taxon>
        <taxon>Fabaceae</taxon>
        <taxon>Papilionoideae</taxon>
        <taxon>50 kb inversion clade</taxon>
        <taxon>NPAAA clade</taxon>
        <taxon>Hologalegina</taxon>
        <taxon>IRL clade</taxon>
        <taxon>Trifolieae</taxon>
        <taxon>Trifolium</taxon>
    </lineage>
</organism>
<feature type="compositionally biased region" description="Low complexity" evidence="1">
    <location>
        <begin position="23"/>
        <end position="32"/>
    </location>
</feature>
<evidence type="ECO:0000313" key="3">
    <source>
        <dbReference type="Proteomes" id="UP000265520"/>
    </source>
</evidence>
<protein>
    <submittedName>
        <fullName evidence="2">Uncharacterized protein</fullName>
    </submittedName>
</protein>
<feature type="region of interest" description="Disordered" evidence="1">
    <location>
        <begin position="60"/>
        <end position="80"/>
    </location>
</feature>
<name>A0A392RVB0_9FABA</name>
<reference evidence="2 3" key="1">
    <citation type="journal article" date="2018" name="Front. Plant Sci.">
        <title>Red Clover (Trifolium pratense) and Zigzag Clover (T. medium) - A Picture of Genomic Similarities and Differences.</title>
        <authorList>
            <person name="Dluhosova J."/>
            <person name="Istvanek J."/>
            <person name="Nedelnik J."/>
            <person name="Repkova J."/>
        </authorList>
    </citation>
    <scope>NUCLEOTIDE SEQUENCE [LARGE SCALE GENOMIC DNA]</scope>
    <source>
        <strain evidence="3">cv. 10/8</strain>
        <tissue evidence="2">Leaf</tissue>
    </source>
</reference>
<accession>A0A392RVB0</accession>
<proteinExistence type="predicted"/>
<comment type="caution">
    <text evidence="2">The sequence shown here is derived from an EMBL/GenBank/DDBJ whole genome shotgun (WGS) entry which is preliminary data.</text>
</comment>
<dbReference type="EMBL" id="LXQA010278150">
    <property type="protein sequence ID" value="MCI40309.1"/>
    <property type="molecule type" value="Genomic_DNA"/>
</dbReference>
<keyword evidence="3" id="KW-1185">Reference proteome</keyword>